<accession>A0A1J5E8P4</accession>
<dbReference type="Proteomes" id="UP000183085">
    <property type="component" value="Unassembled WGS sequence"/>
</dbReference>
<gene>
    <name evidence="1" type="ORF">AUJ95_05320</name>
</gene>
<comment type="caution">
    <text evidence="1">The sequence shown here is derived from an EMBL/GenBank/DDBJ whole genome shotgun (WGS) entry which is preliminary data.</text>
</comment>
<evidence type="ECO:0000313" key="2">
    <source>
        <dbReference type="Proteomes" id="UP000183085"/>
    </source>
</evidence>
<dbReference type="EMBL" id="MNYI01000141">
    <property type="protein sequence ID" value="OIP39670.1"/>
    <property type="molecule type" value="Genomic_DNA"/>
</dbReference>
<reference evidence="1 2" key="1">
    <citation type="journal article" date="2016" name="Environ. Microbiol.">
        <title>Genomic resolution of a cold subsurface aquifer community provides metabolic insights for novel microbes adapted to high CO concentrations.</title>
        <authorList>
            <person name="Probst A.J."/>
            <person name="Castelle C.J."/>
            <person name="Singh A."/>
            <person name="Brown C.T."/>
            <person name="Anantharaman K."/>
            <person name="Sharon I."/>
            <person name="Hug L.A."/>
            <person name="Burstein D."/>
            <person name="Emerson J.B."/>
            <person name="Thomas B.C."/>
            <person name="Banfield J.F."/>
        </authorList>
    </citation>
    <scope>NUCLEOTIDE SEQUENCE [LARGE SCALE GENOMIC DNA]</scope>
    <source>
        <strain evidence="1">CG2_30_40_21</strain>
    </source>
</reference>
<organism evidence="1 2">
    <name type="scientific">Candidatus Desantisbacteria bacterium CG2_30_40_21</name>
    <dbReference type="NCBI Taxonomy" id="1817895"/>
    <lineage>
        <taxon>Bacteria</taxon>
        <taxon>Candidatus Desantisiibacteriota</taxon>
    </lineage>
</organism>
<dbReference type="AlphaFoldDB" id="A0A1J5E8P4"/>
<dbReference type="STRING" id="1817895.AUJ95_05320"/>
<sequence>MPGFDTVEAISEEWILKRLGIYNWKFPNVTVRYEEVYGGCFSHETVERQKLSIENANCRIECILKKIQVLSIDILGKEKRFDYSVIYK</sequence>
<evidence type="ECO:0000313" key="1">
    <source>
        <dbReference type="EMBL" id="OIP39670.1"/>
    </source>
</evidence>
<proteinExistence type="predicted"/>
<protein>
    <submittedName>
        <fullName evidence="1">Uncharacterized protein</fullName>
    </submittedName>
</protein>
<name>A0A1J5E8P4_9BACT</name>